<gene>
    <name evidence="1" type="ORF">E2C01_014010</name>
</gene>
<reference evidence="1 2" key="1">
    <citation type="submission" date="2019-05" db="EMBL/GenBank/DDBJ databases">
        <title>Another draft genome of Portunus trituberculatus and its Hox gene families provides insights of decapod evolution.</title>
        <authorList>
            <person name="Jeong J.-H."/>
            <person name="Song I."/>
            <person name="Kim S."/>
            <person name="Choi T."/>
            <person name="Kim D."/>
            <person name="Ryu S."/>
            <person name="Kim W."/>
        </authorList>
    </citation>
    <scope>NUCLEOTIDE SEQUENCE [LARGE SCALE GENOMIC DNA]</scope>
    <source>
        <tissue evidence="1">Muscle</tissue>
    </source>
</reference>
<protein>
    <submittedName>
        <fullName evidence="1">Uncharacterized protein</fullName>
    </submittedName>
</protein>
<evidence type="ECO:0000313" key="1">
    <source>
        <dbReference type="EMBL" id="MPC21037.1"/>
    </source>
</evidence>
<keyword evidence="2" id="KW-1185">Reference proteome</keyword>
<dbReference type="Proteomes" id="UP000324222">
    <property type="component" value="Unassembled WGS sequence"/>
</dbReference>
<name>A0A5B7DIL6_PORTR</name>
<comment type="caution">
    <text evidence="1">The sequence shown here is derived from an EMBL/GenBank/DDBJ whole genome shotgun (WGS) entry which is preliminary data.</text>
</comment>
<dbReference type="AlphaFoldDB" id="A0A5B7DIL6"/>
<sequence length="63" mass="6643">MNECLACVRGTASKGAGGSPWAQSEGEQGGCPECMMALFDIRMIRGGRLGRTRNTGRDGWGHG</sequence>
<organism evidence="1 2">
    <name type="scientific">Portunus trituberculatus</name>
    <name type="common">Swimming crab</name>
    <name type="synonym">Neptunus trituberculatus</name>
    <dbReference type="NCBI Taxonomy" id="210409"/>
    <lineage>
        <taxon>Eukaryota</taxon>
        <taxon>Metazoa</taxon>
        <taxon>Ecdysozoa</taxon>
        <taxon>Arthropoda</taxon>
        <taxon>Crustacea</taxon>
        <taxon>Multicrustacea</taxon>
        <taxon>Malacostraca</taxon>
        <taxon>Eumalacostraca</taxon>
        <taxon>Eucarida</taxon>
        <taxon>Decapoda</taxon>
        <taxon>Pleocyemata</taxon>
        <taxon>Brachyura</taxon>
        <taxon>Eubrachyura</taxon>
        <taxon>Portunoidea</taxon>
        <taxon>Portunidae</taxon>
        <taxon>Portuninae</taxon>
        <taxon>Portunus</taxon>
    </lineage>
</organism>
<evidence type="ECO:0000313" key="2">
    <source>
        <dbReference type="Proteomes" id="UP000324222"/>
    </source>
</evidence>
<proteinExistence type="predicted"/>
<accession>A0A5B7DIL6</accession>
<dbReference type="EMBL" id="VSRR010000937">
    <property type="protein sequence ID" value="MPC21037.1"/>
    <property type="molecule type" value="Genomic_DNA"/>
</dbReference>